<reference evidence="2" key="1">
    <citation type="submission" date="2009-05" db="EMBL/GenBank/DDBJ databases">
        <title>Oryza sativa Indica Group genomic DNA, chromosome 11, BAC clone:K0055G07, cultivar:Kasalath.</title>
        <authorList>
            <person name="Matsumoto T."/>
            <person name="Wu J."/>
            <person name="Kanamori H."/>
        </authorList>
    </citation>
    <scope>NUCLEOTIDE SEQUENCE</scope>
</reference>
<feature type="region of interest" description="Disordered" evidence="1">
    <location>
        <begin position="35"/>
        <end position="108"/>
    </location>
</feature>
<gene>
    <name evidence="2" type="primary">K0055G07.31</name>
    <name evidence="3" type="synonym">K0227H04.7</name>
</gene>
<reference evidence="3" key="2">
    <citation type="submission" date="2009-05" db="EMBL/GenBank/DDBJ databases">
        <title>Oryza sativa Indica Group genomic DNA, chromosome 11, BAC clone:K0227H04, cultivar:Kasalath.</title>
        <authorList>
            <person name="Matsumoto T."/>
            <person name="Wu J."/>
            <person name="Kanamori H."/>
        </authorList>
    </citation>
    <scope>NUCLEOTIDE SEQUENCE</scope>
</reference>
<accession>A0A679B9H2</accession>
<feature type="compositionally biased region" description="Low complexity" evidence="1">
    <location>
        <begin position="64"/>
        <end position="84"/>
    </location>
</feature>
<dbReference type="AlphaFoldDB" id="A0A679B9H2"/>
<feature type="compositionally biased region" description="Basic residues" evidence="1">
    <location>
        <begin position="99"/>
        <end position="108"/>
    </location>
</feature>
<protein>
    <submittedName>
        <fullName evidence="2">Uncharacterized protein</fullName>
    </submittedName>
</protein>
<dbReference type="EMBL" id="AP011479">
    <property type="protein sequence ID" value="BBD82345.1"/>
    <property type="molecule type" value="Genomic_DNA"/>
</dbReference>
<name>A0A679B9H2_ORYSI</name>
<organism evidence="2">
    <name type="scientific">Oryza sativa subsp. indica</name>
    <name type="common">Rice</name>
    <dbReference type="NCBI Taxonomy" id="39946"/>
    <lineage>
        <taxon>Eukaryota</taxon>
        <taxon>Viridiplantae</taxon>
        <taxon>Streptophyta</taxon>
        <taxon>Embryophyta</taxon>
        <taxon>Tracheophyta</taxon>
        <taxon>Spermatophyta</taxon>
        <taxon>Magnoliopsida</taxon>
        <taxon>Liliopsida</taxon>
        <taxon>Poales</taxon>
        <taxon>Poaceae</taxon>
        <taxon>BOP clade</taxon>
        <taxon>Oryzoideae</taxon>
        <taxon>Oryzeae</taxon>
        <taxon>Oryzinae</taxon>
        <taxon>Oryza</taxon>
        <taxon>Oryza sativa</taxon>
    </lineage>
</organism>
<evidence type="ECO:0000256" key="1">
    <source>
        <dbReference type="SAM" id="MobiDB-lite"/>
    </source>
</evidence>
<dbReference type="EMBL" id="AP011480">
    <property type="protein sequence ID" value="BBD82356.1"/>
    <property type="molecule type" value="Genomic_DNA"/>
</dbReference>
<sequence length="108" mass="11773">MQDDDRASQRFDWLAPNATSRKLFKPYVVRKMCIGRGPRVSPGQGVTREAILPPPPPPTPPLLPRLVAARAAAGNRAASRTAATGPSPLFHGGHEGRRPRPVRGRRRP</sequence>
<proteinExistence type="predicted"/>
<feature type="compositionally biased region" description="Pro residues" evidence="1">
    <location>
        <begin position="52"/>
        <end position="63"/>
    </location>
</feature>
<evidence type="ECO:0000313" key="2">
    <source>
        <dbReference type="EMBL" id="BBD82345.1"/>
    </source>
</evidence>
<evidence type="ECO:0000313" key="3">
    <source>
        <dbReference type="EMBL" id="BBD82356.1"/>
    </source>
</evidence>